<feature type="transmembrane region" description="Helical" evidence="1">
    <location>
        <begin position="420"/>
        <end position="445"/>
    </location>
</feature>
<feature type="transmembrane region" description="Helical" evidence="1">
    <location>
        <begin position="347"/>
        <end position="364"/>
    </location>
</feature>
<keyword evidence="1" id="KW-0472">Membrane</keyword>
<keyword evidence="3" id="KW-1185">Reference proteome</keyword>
<evidence type="ECO:0000256" key="1">
    <source>
        <dbReference type="SAM" id="Phobius"/>
    </source>
</evidence>
<gene>
    <name evidence="2" type="ORF">FPV09_09010</name>
</gene>
<proteinExistence type="predicted"/>
<reference evidence="2 3" key="1">
    <citation type="submission" date="2019-07" db="EMBL/GenBank/DDBJ databases">
        <title>Complete genome of Thermococcus acidophilus.</title>
        <authorList>
            <person name="Li X."/>
        </authorList>
    </citation>
    <scope>NUCLEOTIDE SEQUENCE [LARGE SCALE GENOMIC DNA]</scope>
    <source>
        <strain evidence="2 3">SY113</strain>
    </source>
</reference>
<dbReference type="Proteomes" id="UP000322631">
    <property type="component" value="Chromosome"/>
</dbReference>
<dbReference type="GeneID" id="41609991"/>
<organism evidence="2 3">
    <name type="scientific">Thermococcus aciditolerans</name>
    <dbReference type="NCBI Taxonomy" id="2598455"/>
    <lineage>
        <taxon>Archaea</taxon>
        <taxon>Methanobacteriati</taxon>
        <taxon>Methanobacteriota</taxon>
        <taxon>Thermococci</taxon>
        <taxon>Thermococcales</taxon>
        <taxon>Thermococcaceae</taxon>
        <taxon>Thermococcus</taxon>
    </lineage>
</organism>
<feature type="transmembrane region" description="Helical" evidence="1">
    <location>
        <begin position="370"/>
        <end position="386"/>
    </location>
</feature>
<dbReference type="EMBL" id="CP041932">
    <property type="protein sequence ID" value="QEK15209.1"/>
    <property type="molecule type" value="Genomic_DNA"/>
</dbReference>
<feature type="transmembrane region" description="Helical" evidence="1">
    <location>
        <begin position="314"/>
        <end position="335"/>
    </location>
</feature>
<keyword evidence="1" id="KW-1133">Transmembrane helix</keyword>
<sequence>MGWVKWVQVLLAFLLFVPAVSAHYYVVLDERLAGLYPYACEVANLHNGTVVISNFSNFSFLGPNDYVLFVVNSSRFERNFVYSIYRRLDRNGDGIYDPAVGFYPVEREEDFAGWARALRSFRPGKALFIEAGSFEYGEYVRAAEKASLVWIGGHGSPSGVDMGWWRFDRDHMGEPVGRAFVFESCDVGEVWKSNASLVLALLRRGSPAVVASVEMGGVSYLSSGFWASGYPLGKLVQISNAYFRKVGIHPKAVLFGDPALLPVSSPEYSVSKKPASGIYAMIFPPVNGEVYMPGGSLPVSLFRAYGHIFNPLDLWKSVVTLGGVGPIIPILGAVLLLRQKKPDREEACWVAASSAILLLFLGILWGYPPVGASLLVLLTWAVALLLSRLNLKWGFLFLFLPPSLVVSLALLAGYATSSYWAFTLFVSLLTSLFLLGLLLGMYRAFQMVSAAFR</sequence>
<evidence type="ECO:0000313" key="2">
    <source>
        <dbReference type="EMBL" id="QEK15209.1"/>
    </source>
</evidence>
<evidence type="ECO:0000313" key="3">
    <source>
        <dbReference type="Proteomes" id="UP000322631"/>
    </source>
</evidence>
<dbReference type="KEGG" id="them:FPV09_09010"/>
<dbReference type="RefSeq" id="WP_148883148.1">
    <property type="nucleotide sequence ID" value="NZ_CP041932.1"/>
</dbReference>
<feature type="transmembrane region" description="Helical" evidence="1">
    <location>
        <begin position="393"/>
        <end position="414"/>
    </location>
</feature>
<dbReference type="AlphaFoldDB" id="A0A5C0SQQ3"/>
<accession>A0A5C0SQQ3</accession>
<protein>
    <submittedName>
        <fullName evidence="2">Uncharacterized protein</fullName>
    </submittedName>
</protein>
<name>A0A5C0SQQ3_9EURY</name>
<keyword evidence="1" id="KW-0812">Transmembrane</keyword>